<dbReference type="SUPFAM" id="SSF50630">
    <property type="entry name" value="Acid proteases"/>
    <property type="match status" value="2"/>
</dbReference>
<gene>
    <name evidence="1" type="ORF">B7Z01_04660</name>
</gene>
<dbReference type="AlphaFoldDB" id="A0A258FSG0"/>
<dbReference type="InterPro" id="IPR021109">
    <property type="entry name" value="Peptidase_aspartic_dom_sf"/>
</dbReference>
<proteinExistence type="predicted"/>
<dbReference type="Gene3D" id="2.40.70.10">
    <property type="entry name" value="Acid Proteases"/>
    <property type="match status" value="2"/>
</dbReference>
<dbReference type="InterPro" id="IPR006311">
    <property type="entry name" value="TAT_signal"/>
</dbReference>
<protein>
    <recommendedName>
        <fullName evidence="3">Peptidase A2 domain-containing protein</fullName>
    </recommendedName>
</protein>
<dbReference type="CDD" id="cd05483">
    <property type="entry name" value="retropepsin_like_bacteria"/>
    <property type="match status" value="1"/>
</dbReference>
<sequence length="316" mass="33122">MGERDAGPATIHRRSAIAGLATAGLFAPTARAQTEPGAEALTVNILTRMAAEVRLGSRRAVFVLDTGAERSAIAADLAQSLRLSPGPPLIVHGVTAAHGVSSVVIPRLTFGGRRFDEVVAPVFQRGDLAADGLIGLDILSRFRLELDLVRRTVRIHGSTPGLVTFVPSTRLEIRVGARAGRFGQLILLNVVIDGRPVEAFVDSGAQYSIGNPALLSALGVAVAAGSIDVFGVTGQTLRARLGRVRDLSIGGRELGATPLLFADLHAFGALGLSDRPAILLGADVLYRFQRVTLDYGRQRVAFGPVRPAFAPPPAVG</sequence>
<comment type="caution">
    <text evidence="1">The sequence shown here is derived from an EMBL/GenBank/DDBJ whole genome shotgun (WGS) entry which is preliminary data.</text>
</comment>
<dbReference type="PROSITE" id="PS51318">
    <property type="entry name" value="TAT"/>
    <property type="match status" value="1"/>
</dbReference>
<accession>A0A258FSG0</accession>
<evidence type="ECO:0000313" key="2">
    <source>
        <dbReference type="Proteomes" id="UP000215595"/>
    </source>
</evidence>
<dbReference type="Pfam" id="PF13650">
    <property type="entry name" value="Asp_protease_2"/>
    <property type="match status" value="2"/>
</dbReference>
<name>A0A258FSG0_9CAUL</name>
<dbReference type="Proteomes" id="UP000215595">
    <property type="component" value="Unassembled WGS sequence"/>
</dbReference>
<reference evidence="1 2" key="1">
    <citation type="submission" date="2017-03" db="EMBL/GenBank/DDBJ databases">
        <title>Lifting the veil on microbial sulfur biogeochemistry in mining wastewaters.</title>
        <authorList>
            <person name="Kantor R.S."/>
            <person name="Colenbrander Nelson T."/>
            <person name="Marshall S."/>
            <person name="Bennett D."/>
            <person name="Apte S."/>
            <person name="Camacho D."/>
            <person name="Thomas B.C."/>
            <person name="Warren L.A."/>
            <person name="Banfield J.F."/>
        </authorList>
    </citation>
    <scope>NUCLEOTIDE SEQUENCE [LARGE SCALE GENOMIC DNA]</scope>
    <source>
        <strain evidence="1">32-69-9</strain>
    </source>
</reference>
<evidence type="ECO:0000313" key="1">
    <source>
        <dbReference type="EMBL" id="OYX34833.1"/>
    </source>
</evidence>
<organism evidence="1 2">
    <name type="scientific">Brevundimonas subvibrioides</name>
    <dbReference type="NCBI Taxonomy" id="74313"/>
    <lineage>
        <taxon>Bacteria</taxon>
        <taxon>Pseudomonadati</taxon>
        <taxon>Pseudomonadota</taxon>
        <taxon>Alphaproteobacteria</taxon>
        <taxon>Caulobacterales</taxon>
        <taxon>Caulobacteraceae</taxon>
        <taxon>Brevundimonas</taxon>
    </lineage>
</organism>
<evidence type="ECO:0008006" key="3">
    <source>
        <dbReference type="Google" id="ProtNLM"/>
    </source>
</evidence>
<dbReference type="InterPro" id="IPR034122">
    <property type="entry name" value="Retropepsin-like_bacterial"/>
</dbReference>
<dbReference type="EMBL" id="NCEB01000007">
    <property type="protein sequence ID" value="OYX34833.1"/>
    <property type="molecule type" value="Genomic_DNA"/>
</dbReference>